<dbReference type="Pfam" id="PF04443">
    <property type="entry name" value="LuxE"/>
    <property type="match status" value="1"/>
</dbReference>
<dbReference type="GO" id="GO:0008218">
    <property type="term" value="P:bioluminescence"/>
    <property type="evidence" value="ECO:0007669"/>
    <property type="project" value="InterPro"/>
</dbReference>
<protein>
    <submittedName>
        <fullName evidence="2">Acyl-protein synthetase</fullName>
    </submittedName>
</protein>
<organism evidence="2 3">
    <name type="scientific">Stenotrophomonas geniculata N1</name>
    <dbReference type="NCBI Taxonomy" id="1167641"/>
    <lineage>
        <taxon>Bacteria</taxon>
        <taxon>Pseudomonadati</taxon>
        <taxon>Pseudomonadota</taxon>
        <taxon>Gammaproteobacteria</taxon>
        <taxon>Lysobacterales</taxon>
        <taxon>Lysobacteraceae</taxon>
        <taxon>Stenotrophomonas</taxon>
    </lineage>
</organism>
<dbReference type="GO" id="GO:0047474">
    <property type="term" value="F:long-chain fatty acid--protein ligase activity"/>
    <property type="evidence" value="ECO:0007669"/>
    <property type="project" value="InterPro"/>
</dbReference>
<comment type="caution">
    <text evidence="2">The sequence shown here is derived from an EMBL/GenBank/DDBJ whole genome shotgun (WGS) entry which is preliminary data.</text>
</comment>
<dbReference type="AlphaFoldDB" id="A0A0L8A4J5"/>
<feature type="domain" description="Acyl-protein synthetase LuxE" evidence="1">
    <location>
        <begin position="63"/>
        <end position="362"/>
    </location>
</feature>
<accession>A0A0L8A4J5</accession>
<dbReference type="InterPro" id="IPR042099">
    <property type="entry name" value="ANL_N_sf"/>
</dbReference>
<evidence type="ECO:0000313" key="3">
    <source>
        <dbReference type="Proteomes" id="UP000036890"/>
    </source>
</evidence>
<name>A0A0L8A4J5_9GAMM</name>
<evidence type="ECO:0000259" key="1">
    <source>
        <dbReference type="Pfam" id="PF04443"/>
    </source>
</evidence>
<dbReference type="Proteomes" id="UP000036890">
    <property type="component" value="Unassembled WGS sequence"/>
</dbReference>
<dbReference type="Gene3D" id="3.40.50.12780">
    <property type="entry name" value="N-terminal domain of ligase-like"/>
    <property type="match status" value="1"/>
</dbReference>
<evidence type="ECO:0000313" key="2">
    <source>
        <dbReference type="EMBL" id="KOE97307.1"/>
    </source>
</evidence>
<dbReference type="SUPFAM" id="SSF56801">
    <property type="entry name" value="Acetyl-CoA synthetase-like"/>
    <property type="match status" value="1"/>
</dbReference>
<dbReference type="RefSeq" id="WP_010480658.1">
    <property type="nucleotide sequence ID" value="NZ_AJLO02000046.1"/>
</dbReference>
<gene>
    <name evidence="2" type="ORF">W7K_20490</name>
</gene>
<dbReference type="EMBL" id="AJLO02000046">
    <property type="protein sequence ID" value="KOE97307.1"/>
    <property type="molecule type" value="Genomic_DNA"/>
</dbReference>
<proteinExistence type="predicted"/>
<dbReference type="InterPro" id="IPR007534">
    <property type="entry name" value="LuxE"/>
</dbReference>
<reference evidence="2 3" key="1">
    <citation type="journal article" date="2012" name="J. Bacteriol.">
        <title>Genome sequence of a novel nicotine-degrading strain, Pseudomonas geniculata N1.</title>
        <authorList>
            <person name="Tang H."/>
            <person name="Yu H."/>
            <person name="Tai C."/>
            <person name="Huang K."/>
            <person name="Liu Y."/>
            <person name="Wang L."/>
            <person name="Yao Y."/>
            <person name="Wu G."/>
            <person name="Xu P."/>
        </authorList>
    </citation>
    <scope>NUCLEOTIDE SEQUENCE [LARGE SCALE GENOMIC DNA]</scope>
    <source>
        <strain evidence="2 3">N1</strain>
    </source>
</reference>
<sequence>MTLPAAPAANAAAALEVDVFGLDRSQKRAWLLEGLNRLTRHHQAQCAPYARILDGLWPADDAASLEQVPWLPVRMFKLLDLKSIDDDKVSRTLVSSGTTGAAVSRIFLDADTARAQTRALTRIFSHFAGNRRLRMLVVDDSSFLRDRSRFNARAAGILGFSNFGRDHLYLLDEDLQPDWTALEQWLQAHPDEPVLLFGFTFIVWQSFVQAARRDGRQIRFPAGSMLVHGGGWKKMDEQKVDNVAYKAALSQTFGIERVHNYYGMVEQVGSIFFECEHGHLHAPAYADVIVRDLQDLHPVPHGTTGAVQVLSLLPESYPGHSLLTEDLGVIHGEDDCACGRPGKYFAVLGRIKNVEIRGCSDTRTVPNA</sequence>